<keyword evidence="3" id="KW-1185">Reference proteome</keyword>
<gene>
    <name evidence="2" type="ORF">G4B88_020781</name>
</gene>
<evidence type="ECO:0000313" key="2">
    <source>
        <dbReference type="EMBL" id="KAF4396144.1"/>
    </source>
</evidence>
<comment type="caution">
    <text evidence="2">The sequence shown here is derived from an EMBL/GenBank/DDBJ whole genome shotgun (WGS) entry which is preliminary data.</text>
</comment>
<sequence>MDFKSLKNASIIGILIMGTKSQFGTTISKFSASGISLKKIINKNIVVRRTDSEISPKLECPHCFGPKPAKGLLVWSDELLMLTPYGYLRLSDARNLLRGGGGSEPSKEGGSPFTGSVCKLGQLDTCSSFKDPPNSKLIRLGSVSKFQFFRDAITLSQRSMRSSHKLRGNPSLGSDSNSGQSSITSCCREELELSQNWAKEVVISDIGHHWERRTKLWAIINIKLCQKGRIDGAIRSNFLFTSGIREGPPRLLSSRESRNRSSGDGVWPVAQRIRARGYEPQCRGFESLLAHNWPKREGPFPSGKLQLHQANLPKLVIVGLRFINLFQTRPLLCSEACSADSHDVLSTLVSILISLRTWGFCTYECLKALLPPVHLLECTRCSHQDCRSAGKQGYGDNITSNGSNTLSFTTLLITLGGPTMNSYPSLRLEEWRKFRELHENKMKRARHNMVPRPLTMNVSAVSPSSTFMAKLRSSSRLALIMVSVLSPPGSIA</sequence>
<feature type="region of interest" description="Disordered" evidence="1">
    <location>
        <begin position="160"/>
        <end position="181"/>
    </location>
</feature>
<dbReference type="AlphaFoldDB" id="A0A7J6HLL5"/>
<organism evidence="2 3">
    <name type="scientific">Cannabis sativa</name>
    <name type="common">Hemp</name>
    <name type="synonym">Marijuana</name>
    <dbReference type="NCBI Taxonomy" id="3483"/>
    <lineage>
        <taxon>Eukaryota</taxon>
        <taxon>Viridiplantae</taxon>
        <taxon>Streptophyta</taxon>
        <taxon>Embryophyta</taxon>
        <taxon>Tracheophyta</taxon>
        <taxon>Spermatophyta</taxon>
        <taxon>Magnoliopsida</taxon>
        <taxon>eudicotyledons</taxon>
        <taxon>Gunneridae</taxon>
        <taxon>Pentapetalae</taxon>
        <taxon>rosids</taxon>
        <taxon>fabids</taxon>
        <taxon>Rosales</taxon>
        <taxon>Cannabaceae</taxon>
        <taxon>Cannabis</taxon>
    </lineage>
</organism>
<feature type="compositionally biased region" description="Low complexity" evidence="1">
    <location>
        <begin position="171"/>
        <end position="181"/>
    </location>
</feature>
<protein>
    <submittedName>
        <fullName evidence="2">Uncharacterized protein</fullName>
    </submittedName>
</protein>
<evidence type="ECO:0000256" key="1">
    <source>
        <dbReference type="SAM" id="MobiDB-lite"/>
    </source>
</evidence>
<accession>A0A7J6HLL5</accession>
<dbReference type="EMBL" id="JAATIQ010000037">
    <property type="protein sequence ID" value="KAF4396144.1"/>
    <property type="molecule type" value="Genomic_DNA"/>
</dbReference>
<dbReference type="Proteomes" id="UP000583929">
    <property type="component" value="Unassembled WGS sequence"/>
</dbReference>
<evidence type="ECO:0000313" key="3">
    <source>
        <dbReference type="Proteomes" id="UP000583929"/>
    </source>
</evidence>
<proteinExistence type="predicted"/>
<reference evidence="2 3" key="1">
    <citation type="journal article" date="2020" name="bioRxiv">
        <title>Sequence and annotation of 42 cannabis genomes reveals extensive copy number variation in cannabinoid synthesis and pathogen resistance genes.</title>
        <authorList>
            <person name="Mckernan K.J."/>
            <person name="Helbert Y."/>
            <person name="Kane L.T."/>
            <person name="Ebling H."/>
            <person name="Zhang L."/>
            <person name="Liu B."/>
            <person name="Eaton Z."/>
            <person name="Mclaughlin S."/>
            <person name="Kingan S."/>
            <person name="Baybayan P."/>
            <person name="Concepcion G."/>
            <person name="Jordan M."/>
            <person name="Riva A."/>
            <person name="Barbazuk W."/>
            <person name="Harkins T."/>
        </authorList>
    </citation>
    <scope>NUCLEOTIDE SEQUENCE [LARGE SCALE GENOMIC DNA]</scope>
    <source>
        <strain evidence="3">cv. Jamaican Lion 4</strain>
        <tissue evidence="2">Leaf</tissue>
    </source>
</reference>
<name>A0A7J6HLL5_CANSA</name>